<feature type="transmembrane region" description="Helical" evidence="8">
    <location>
        <begin position="247"/>
        <end position="274"/>
    </location>
</feature>
<reference evidence="11" key="1">
    <citation type="journal article" date="2015" name="PeerJ">
        <title>First genomic representation of candidate bacterial phylum KSB3 points to enhanced environmental sensing as a trigger of wastewater bulking.</title>
        <authorList>
            <person name="Sekiguchi Y."/>
            <person name="Ohashi A."/>
            <person name="Parks D.H."/>
            <person name="Yamauchi T."/>
            <person name="Tyson G.W."/>
            <person name="Hugenholtz P."/>
        </authorList>
    </citation>
    <scope>NUCLEOTIDE SEQUENCE [LARGE SCALE GENOMIC DNA]</scope>
</reference>
<proteinExistence type="inferred from homology"/>
<name>A0A081BLU0_9BACT</name>
<keyword evidence="3 8" id="KW-0812">Transmembrane</keyword>
<dbReference type="HOGENOM" id="CLU_350440_0_0_0"/>
<organism evidence="11">
    <name type="scientific">Candidatus Moduliflexus flocculans</name>
    <dbReference type="NCBI Taxonomy" id="1499966"/>
    <lineage>
        <taxon>Bacteria</taxon>
        <taxon>Candidatus Moduliflexota</taxon>
        <taxon>Candidatus Moduliflexia</taxon>
        <taxon>Candidatus Moduliflexales</taxon>
        <taxon>Candidatus Moduliflexaceae</taxon>
    </lineage>
</organism>
<dbReference type="SUPFAM" id="SSF144091">
    <property type="entry name" value="Rhomboid-like"/>
    <property type="match status" value="1"/>
</dbReference>
<keyword evidence="4" id="KW-0378">Hydrolase</keyword>
<evidence type="ECO:0000256" key="8">
    <source>
        <dbReference type="SAM" id="Phobius"/>
    </source>
</evidence>
<keyword evidence="7" id="KW-0175">Coiled coil</keyword>
<dbReference type="STRING" id="1499966.U14_02599"/>
<feature type="domain" description="Zinc finger/thioredoxin putative" evidence="10">
    <location>
        <begin position="763"/>
        <end position="792"/>
    </location>
</feature>
<evidence type="ECO:0000256" key="7">
    <source>
        <dbReference type="SAM" id="Coils"/>
    </source>
</evidence>
<evidence type="ECO:0000256" key="3">
    <source>
        <dbReference type="ARBA" id="ARBA00022692"/>
    </source>
</evidence>
<feature type="transmembrane region" description="Helical" evidence="8">
    <location>
        <begin position="159"/>
        <end position="184"/>
    </location>
</feature>
<dbReference type="Pfam" id="PF13717">
    <property type="entry name" value="Zn_ribbon_4"/>
    <property type="match status" value="1"/>
</dbReference>
<feature type="transmembrane region" description="Helical" evidence="8">
    <location>
        <begin position="20"/>
        <end position="41"/>
    </location>
</feature>
<dbReference type="InterPro" id="IPR011990">
    <property type="entry name" value="TPR-like_helical_dom_sf"/>
</dbReference>
<evidence type="ECO:0000256" key="1">
    <source>
        <dbReference type="ARBA" id="ARBA00004141"/>
    </source>
</evidence>
<comment type="subcellular location">
    <subcellularLocation>
        <location evidence="1">Membrane</location>
        <topology evidence="1">Multi-pass membrane protein</topology>
    </subcellularLocation>
</comment>
<keyword evidence="12" id="KW-1185">Reference proteome</keyword>
<dbReference type="Pfam" id="PF14559">
    <property type="entry name" value="TPR_19"/>
    <property type="match status" value="1"/>
</dbReference>
<feature type="transmembrane region" description="Helical" evidence="8">
    <location>
        <begin position="196"/>
        <end position="215"/>
    </location>
</feature>
<evidence type="ECO:0000313" key="11">
    <source>
        <dbReference type="EMBL" id="GAK51356.1"/>
    </source>
</evidence>
<dbReference type="InterPro" id="IPR022764">
    <property type="entry name" value="Peptidase_S54_rhomboid_dom"/>
</dbReference>
<sequence>MIIILPLGHEDQEAQRYPYITLGFVLLNTALFILTLIVAPASQRAHYEKEYELVEFYIQHLQFEFPENTYNKLLPQYRQVIQHVKKYGLKEVLRQSNIPFEMPDELPSSVPKSKMSEALEARQQEQTQFEFTKRIQAFEHAYANDFYIKYGYVPSRGGILTIFSSMFLHGGWLHLIGNMLFLWLAGCNIEDLWGRILYPIFYLVGGALATVAHGMMFPESMTPLIGASGAIAAVMGAFMIRKYATKIYFVYFIWVVGILRGKFSAPAFIMLPLWLMQQLWGVIFNSGGGGGVAFWAHIGGFAFGALVALLIKVTGFETNVIAPALDRKTSIVEPHLAAGIQKLRDENDAPGAVEELRQAIQAEPENPIAHSELARAYFAVGKKDMAQREFKRGIFLYMKQGDMENAIDQYIELHEEMPEMMLDVPQQKKLAAALEERALCQSKQYTEPHIIDEQEQRYFAYAATAHKQIAGFHQRKNGNFEHPDAIAALTKYAEIQIERLKNPQEAGKAYSALLQNPNLTPENKAALTQQIQRAKEMMQAFAREKAAAQAAEAASPQRAALQRQTNATAQRNALIAKIPMAKRIKLVQNLDMPAKYQVPSIAPLEANKVARLDDGLDFKRPGEPPMRFDEIFAILVFQLPDEKPTIDSGNRRRKKGADVPTAFTSKQEVIFADMFLGGQSRPYRVASNHISYPDFFTNLQANSYANFRQFILYLLSNIASVYVDQYTIDFLKNGKTMRFLSINDLELHEKRIWKQLRGAARAMCEQCAAVYWIDSAKVPAGGGTVKCAACGHPVEIRKPEERD</sequence>
<evidence type="ECO:0000256" key="5">
    <source>
        <dbReference type="ARBA" id="ARBA00022989"/>
    </source>
</evidence>
<evidence type="ECO:0000313" key="12">
    <source>
        <dbReference type="Proteomes" id="UP000030700"/>
    </source>
</evidence>
<keyword evidence="6 8" id="KW-0472">Membrane</keyword>
<evidence type="ECO:0000259" key="9">
    <source>
        <dbReference type="Pfam" id="PF01694"/>
    </source>
</evidence>
<feature type="transmembrane region" description="Helical" evidence="8">
    <location>
        <begin position="221"/>
        <end position="240"/>
    </location>
</feature>
<evidence type="ECO:0000256" key="4">
    <source>
        <dbReference type="ARBA" id="ARBA00022801"/>
    </source>
</evidence>
<dbReference type="InterPro" id="IPR050925">
    <property type="entry name" value="Rhomboid_protease_S54"/>
</dbReference>
<evidence type="ECO:0000256" key="6">
    <source>
        <dbReference type="ARBA" id="ARBA00023136"/>
    </source>
</evidence>
<feature type="coiled-coil region" evidence="7">
    <location>
        <begin position="524"/>
        <end position="551"/>
    </location>
</feature>
<dbReference type="AlphaFoldDB" id="A0A081BLU0"/>
<dbReference type="Proteomes" id="UP000030700">
    <property type="component" value="Unassembled WGS sequence"/>
</dbReference>
<dbReference type="EMBL" id="DF820457">
    <property type="protein sequence ID" value="GAK51356.1"/>
    <property type="molecule type" value="Genomic_DNA"/>
</dbReference>
<dbReference type="NCBIfam" id="TIGR02098">
    <property type="entry name" value="MJ0042_CXXC"/>
    <property type="match status" value="1"/>
</dbReference>
<dbReference type="Gene3D" id="1.20.1540.10">
    <property type="entry name" value="Rhomboid-like"/>
    <property type="match status" value="1"/>
</dbReference>
<dbReference type="Gene3D" id="1.25.40.10">
    <property type="entry name" value="Tetratricopeptide repeat domain"/>
    <property type="match status" value="1"/>
</dbReference>
<dbReference type="PANTHER" id="PTHR43731">
    <property type="entry name" value="RHOMBOID PROTEASE"/>
    <property type="match status" value="1"/>
</dbReference>
<gene>
    <name evidence="11" type="ORF">U14_02599</name>
</gene>
<evidence type="ECO:0000256" key="2">
    <source>
        <dbReference type="ARBA" id="ARBA00009045"/>
    </source>
</evidence>
<comment type="similarity">
    <text evidence="2">Belongs to the peptidase S54 family.</text>
</comment>
<dbReference type="GO" id="GO:0004252">
    <property type="term" value="F:serine-type endopeptidase activity"/>
    <property type="evidence" value="ECO:0007669"/>
    <property type="project" value="InterPro"/>
</dbReference>
<dbReference type="SUPFAM" id="SSF48452">
    <property type="entry name" value="TPR-like"/>
    <property type="match status" value="1"/>
</dbReference>
<evidence type="ECO:0000259" key="10">
    <source>
        <dbReference type="Pfam" id="PF13717"/>
    </source>
</evidence>
<feature type="domain" description="Peptidase S54 rhomboid" evidence="9">
    <location>
        <begin position="159"/>
        <end position="311"/>
    </location>
</feature>
<protein>
    <submittedName>
        <fullName evidence="11">Rhomboid family protein</fullName>
    </submittedName>
</protein>
<feature type="transmembrane region" description="Helical" evidence="8">
    <location>
        <begin position="294"/>
        <end position="311"/>
    </location>
</feature>
<dbReference type="Pfam" id="PF01694">
    <property type="entry name" value="Rhomboid"/>
    <property type="match status" value="1"/>
</dbReference>
<dbReference type="InterPro" id="IPR035952">
    <property type="entry name" value="Rhomboid-like_sf"/>
</dbReference>
<dbReference type="InterPro" id="IPR011723">
    <property type="entry name" value="Znf/thioredoxin_put"/>
</dbReference>
<keyword evidence="5 8" id="KW-1133">Transmembrane helix</keyword>
<dbReference type="PANTHER" id="PTHR43731:SF14">
    <property type="entry name" value="PRESENILIN-ASSOCIATED RHOMBOID-LIKE PROTEIN, MITOCHONDRIAL"/>
    <property type="match status" value="1"/>
</dbReference>
<dbReference type="GO" id="GO:0016020">
    <property type="term" value="C:membrane"/>
    <property type="evidence" value="ECO:0007669"/>
    <property type="project" value="UniProtKB-SubCell"/>
</dbReference>
<accession>A0A081BLU0</accession>